<gene>
    <name evidence="2" type="ORF">J2S15_000139</name>
</gene>
<sequence>MFVYLYRKFPEEFQPYFWRIVSIGIGLIVLILWLLFGFWKTLLTVIILTISYVIGSAFDGKLDTSSKNKGRKRKAR</sequence>
<name>A0ABU0DY36_9FIRM</name>
<evidence type="ECO:0000313" key="2">
    <source>
        <dbReference type="EMBL" id="MDQ0359408.1"/>
    </source>
</evidence>
<keyword evidence="1" id="KW-1133">Transmembrane helix</keyword>
<evidence type="ECO:0000256" key="1">
    <source>
        <dbReference type="SAM" id="Phobius"/>
    </source>
</evidence>
<proteinExistence type="predicted"/>
<dbReference type="Pfam" id="PF10031">
    <property type="entry name" value="DUF2273"/>
    <property type="match status" value="1"/>
</dbReference>
<dbReference type="RefSeq" id="WP_307404493.1">
    <property type="nucleotide sequence ID" value="NZ_JAUSUR010000001.1"/>
</dbReference>
<dbReference type="InterPro" id="IPR018730">
    <property type="entry name" value="DUF2273"/>
</dbReference>
<dbReference type="EMBL" id="JAUSUR010000001">
    <property type="protein sequence ID" value="MDQ0359408.1"/>
    <property type="molecule type" value="Genomic_DNA"/>
</dbReference>
<keyword evidence="3" id="KW-1185">Reference proteome</keyword>
<keyword evidence="1" id="KW-0472">Membrane</keyword>
<accession>A0ABU0DY36</accession>
<organism evidence="2 3">
    <name type="scientific">Breznakia pachnodae</name>
    <dbReference type="NCBI Taxonomy" id="265178"/>
    <lineage>
        <taxon>Bacteria</taxon>
        <taxon>Bacillati</taxon>
        <taxon>Bacillota</taxon>
        <taxon>Erysipelotrichia</taxon>
        <taxon>Erysipelotrichales</taxon>
        <taxon>Erysipelotrichaceae</taxon>
        <taxon>Breznakia</taxon>
    </lineage>
</organism>
<dbReference type="Proteomes" id="UP001230220">
    <property type="component" value="Unassembled WGS sequence"/>
</dbReference>
<comment type="caution">
    <text evidence="2">The sequence shown here is derived from an EMBL/GenBank/DDBJ whole genome shotgun (WGS) entry which is preliminary data.</text>
</comment>
<keyword evidence="1" id="KW-0812">Transmembrane</keyword>
<evidence type="ECO:0000313" key="3">
    <source>
        <dbReference type="Proteomes" id="UP001230220"/>
    </source>
</evidence>
<feature type="transmembrane region" description="Helical" evidence="1">
    <location>
        <begin position="16"/>
        <end position="36"/>
    </location>
</feature>
<protein>
    <submittedName>
        <fullName evidence="2">Membrane protein</fullName>
    </submittedName>
</protein>
<reference evidence="2 3" key="1">
    <citation type="submission" date="2023-07" db="EMBL/GenBank/DDBJ databases">
        <title>Genomic Encyclopedia of Type Strains, Phase IV (KMG-IV): sequencing the most valuable type-strain genomes for metagenomic binning, comparative biology and taxonomic classification.</title>
        <authorList>
            <person name="Goeker M."/>
        </authorList>
    </citation>
    <scope>NUCLEOTIDE SEQUENCE [LARGE SCALE GENOMIC DNA]</scope>
    <source>
        <strain evidence="2 3">DSM 16784</strain>
    </source>
</reference>